<feature type="transmembrane region" description="Helical" evidence="1">
    <location>
        <begin position="85"/>
        <end position="103"/>
    </location>
</feature>
<evidence type="ECO:0000313" key="2">
    <source>
        <dbReference type="EMBL" id="AIK97144.1"/>
    </source>
</evidence>
<name>A0A077AYR2_9PROT</name>
<keyword evidence="1" id="KW-0472">Membrane</keyword>
<protein>
    <submittedName>
        <fullName evidence="2">Uncharacterized protein</fullName>
    </submittedName>
</protein>
<dbReference type="HOGENOM" id="CLU_1358390_0_0_5"/>
<evidence type="ECO:0000256" key="1">
    <source>
        <dbReference type="SAM" id="Phobius"/>
    </source>
</evidence>
<accession>A0A077AYR2</accession>
<keyword evidence="3" id="KW-1185">Reference proteome</keyword>
<dbReference type="eggNOG" id="ENOG5031AHH">
    <property type="taxonomic scope" value="Bacteria"/>
</dbReference>
<dbReference type="EMBL" id="CP008941">
    <property type="protein sequence ID" value="AIK97144.1"/>
    <property type="molecule type" value="Genomic_DNA"/>
</dbReference>
<feature type="transmembrane region" description="Helical" evidence="1">
    <location>
        <begin position="141"/>
        <end position="166"/>
    </location>
</feature>
<evidence type="ECO:0000313" key="3">
    <source>
        <dbReference type="Proteomes" id="UP000028926"/>
    </source>
</evidence>
<sequence>MMYLTLWIRPLITYLGASLVVLLPLTQGDFSPSITLLLYGLAVIVVLSQVSDRVYPDLQDGHLAWLLSHGTSPFSYFLTNLMNSIGQIAAPLTLGFASIHLFIYPPPSVAVIAFSFLMTCTALLCWGLILTLAQGHNGQSLLNVMIAPLAIPNLLIAESLISTVAVEGEASYYLGMQFGITLVSFGLSLCLAPLVIRNLDW</sequence>
<proteinExistence type="predicted"/>
<keyword evidence="1" id="KW-0812">Transmembrane</keyword>
<feature type="transmembrane region" description="Helical" evidence="1">
    <location>
        <begin position="6"/>
        <end position="26"/>
    </location>
</feature>
<reference evidence="2 3" key="1">
    <citation type="submission" date="2014-07" db="EMBL/GenBank/DDBJ databases">
        <title>Comparative genomic insights into amoeba endosymbionts belonging to the families of Holosporaceae and Candidatus Midichloriaceae within Rickettsiales.</title>
        <authorList>
            <person name="Wang Z."/>
            <person name="Wu M."/>
        </authorList>
    </citation>
    <scope>NUCLEOTIDE SEQUENCE [LARGE SCALE GENOMIC DNA]</scope>
    <source>
        <strain evidence="2">PRA3</strain>
    </source>
</reference>
<keyword evidence="1" id="KW-1133">Transmembrane helix</keyword>
<gene>
    <name evidence="2" type="ORF">ID47_11010</name>
</gene>
<dbReference type="Proteomes" id="UP000028926">
    <property type="component" value="Chromosome"/>
</dbReference>
<organism evidence="2 3">
    <name type="scientific">Candidatus Odyssella acanthamoebae</name>
    <dbReference type="NCBI Taxonomy" id="91604"/>
    <lineage>
        <taxon>Bacteria</taxon>
        <taxon>Pseudomonadati</taxon>
        <taxon>Pseudomonadota</taxon>
        <taxon>Alphaproteobacteria</taxon>
        <taxon>Holosporales</taxon>
        <taxon>Candidatus Paracaedibacteraceae</taxon>
        <taxon>Candidatus Odyssella</taxon>
    </lineage>
</organism>
<dbReference type="RefSeq" id="WP_038466303.1">
    <property type="nucleotide sequence ID" value="NZ_CP008941.1"/>
</dbReference>
<dbReference type="KEGG" id="paca:ID47_11010"/>
<feature type="transmembrane region" description="Helical" evidence="1">
    <location>
        <begin position="172"/>
        <end position="196"/>
    </location>
</feature>
<dbReference type="AlphaFoldDB" id="A0A077AYR2"/>
<feature type="transmembrane region" description="Helical" evidence="1">
    <location>
        <begin position="109"/>
        <end position="129"/>
    </location>
</feature>
<feature type="transmembrane region" description="Helical" evidence="1">
    <location>
        <begin position="33"/>
        <end position="50"/>
    </location>
</feature>
<dbReference type="OrthoDB" id="9839547at2"/>